<dbReference type="HOGENOM" id="CLU_866293_0_0_1"/>
<feature type="transmembrane region" description="Helical" evidence="1">
    <location>
        <begin position="25"/>
        <end position="43"/>
    </location>
</feature>
<keyword evidence="3" id="KW-1185">Reference proteome</keyword>
<keyword evidence="1" id="KW-1133">Transmembrane helix</keyword>
<name>W3WVG6_PESFW</name>
<dbReference type="EMBL" id="KI912116">
    <property type="protein sequence ID" value="ETS76831.1"/>
    <property type="molecule type" value="Genomic_DNA"/>
</dbReference>
<dbReference type="KEGG" id="pfy:PFICI_10705"/>
<feature type="transmembrane region" description="Helical" evidence="1">
    <location>
        <begin position="274"/>
        <end position="298"/>
    </location>
</feature>
<dbReference type="InParanoid" id="W3WVG6"/>
<gene>
    <name evidence="2" type="ORF">PFICI_10705</name>
</gene>
<protein>
    <submittedName>
        <fullName evidence="2">Uncharacterized protein</fullName>
    </submittedName>
</protein>
<accession>W3WVG6</accession>
<dbReference type="Proteomes" id="UP000030651">
    <property type="component" value="Unassembled WGS sequence"/>
</dbReference>
<feature type="transmembrane region" description="Helical" evidence="1">
    <location>
        <begin position="159"/>
        <end position="178"/>
    </location>
</feature>
<keyword evidence="1" id="KW-0472">Membrane</keyword>
<dbReference type="GeneID" id="19275718"/>
<feature type="transmembrane region" description="Helical" evidence="1">
    <location>
        <begin position="233"/>
        <end position="253"/>
    </location>
</feature>
<reference evidence="3" key="1">
    <citation type="journal article" date="2015" name="BMC Genomics">
        <title>Genomic and transcriptomic analysis of the endophytic fungus Pestalotiopsis fici reveals its lifestyle and high potential for synthesis of natural products.</title>
        <authorList>
            <person name="Wang X."/>
            <person name="Zhang X."/>
            <person name="Liu L."/>
            <person name="Xiang M."/>
            <person name="Wang W."/>
            <person name="Sun X."/>
            <person name="Che Y."/>
            <person name="Guo L."/>
            <person name="Liu G."/>
            <person name="Guo L."/>
            <person name="Wang C."/>
            <person name="Yin W.B."/>
            <person name="Stadler M."/>
            <person name="Zhang X."/>
            <person name="Liu X."/>
        </authorList>
    </citation>
    <scope>NUCLEOTIDE SEQUENCE [LARGE SCALE GENOMIC DNA]</scope>
    <source>
        <strain evidence="3">W106-1 / CGMCC3.15140</strain>
    </source>
</reference>
<feature type="transmembrane region" description="Helical" evidence="1">
    <location>
        <begin position="102"/>
        <end position="122"/>
    </location>
</feature>
<evidence type="ECO:0000313" key="2">
    <source>
        <dbReference type="EMBL" id="ETS76831.1"/>
    </source>
</evidence>
<dbReference type="RefSeq" id="XP_007837477.1">
    <property type="nucleotide sequence ID" value="XM_007839286.1"/>
</dbReference>
<proteinExistence type="predicted"/>
<dbReference type="OMA" id="SENGATW"/>
<keyword evidence="1" id="KW-0812">Transmembrane</keyword>
<evidence type="ECO:0000256" key="1">
    <source>
        <dbReference type="SAM" id="Phobius"/>
    </source>
</evidence>
<feature type="transmembrane region" description="Helical" evidence="1">
    <location>
        <begin position="190"/>
        <end position="213"/>
    </location>
</feature>
<evidence type="ECO:0000313" key="3">
    <source>
        <dbReference type="Proteomes" id="UP000030651"/>
    </source>
</evidence>
<dbReference type="AlphaFoldDB" id="W3WVG6"/>
<sequence>MDEVLLVLPMSCEDPPQYHSVPRTVIWSLLWIAIIGAYIPQYLRIRKEGTKGISPYYILNHGLFSTTTLALRFGHRVFYKAFNCVASGELDGWKGYSASLDFLAVFVQWACAMVLFAIYLHYRTPAVLPDQAPIRRLSDWQPEDPHEHKLTSAIMKKVLISYSAVTLPVSLLLLFLNGQPYFQRSGPQTAFYGVFWSLWIAFLCIVDAFLVAFQFVKQLKTIGRLRSRGSLSIASVLSLSIVLILLALTQFFRSRGNISLPRERHSSFGRFLQLFGYVYGCVSVDVMYLVAGLGYLVLFQLCLVFDWNDLFGTRFGRIQLV</sequence>
<dbReference type="OrthoDB" id="4688324at2759"/>
<organism evidence="2 3">
    <name type="scientific">Pestalotiopsis fici (strain W106-1 / CGMCC3.15140)</name>
    <dbReference type="NCBI Taxonomy" id="1229662"/>
    <lineage>
        <taxon>Eukaryota</taxon>
        <taxon>Fungi</taxon>
        <taxon>Dikarya</taxon>
        <taxon>Ascomycota</taxon>
        <taxon>Pezizomycotina</taxon>
        <taxon>Sordariomycetes</taxon>
        <taxon>Xylariomycetidae</taxon>
        <taxon>Amphisphaeriales</taxon>
        <taxon>Sporocadaceae</taxon>
        <taxon>Pestalotiopsis</taxon>
    </lineage>
</organism>